<dbReference type="Gene3D" id="3.40.190.10">
    <property type="entry name" value="Periplasmic binding protein-like II"/>
    <property type="match status" value="2"/>
</dbReference>
<dbReference type="GO" id="GO:0003700">
    <property type="term" value="F:DNA-binding transcription factor activity"/>
    <property type="evidence" value="ECO:0007669"/>
    <property type="project" value="InterPro"/>
</dbReference>
<gene>
    <name evidence="6" type="ORF">HZS80_02040</name>
</gene>
<protein>
    <submittedName>
        <fullName evidence="6">LysR family transcriptional regulator</fullName>
    </submittedName>
</protein>
<dbReference type="AlphaFoldDB" id="A0A7Z0RWW2"/>
<evidence type="ECO:0000256" key="1">
    <source>
        <dbReference type="ARBA" id="ARBA00009437"/>
    </source>
</evidence>
<evidence type="ECO:0000256" key="2">
    <source>
        <dbReference type="ARBA" id="ARBA00023015"/>
    </source>
</evidence>
<dbReference type="PANTHER" id="PTHR30118">
    <property type="entry name" value="HTH-TYPE TRANSCRIPTIONAL REGULATOR LEUO-RELATED"/>
    <property type="match status" value="1"/>
</dbReference>
<dbReference type="InterPro" id="IPR050389">
    <property type="entry name" value="LysR-type_TF"/>
</dbReference>
<dbReference type="GO" id="GO:0003677">
    <property type="term" value="F:DNA binding"/>
    <property type="evidence" value="ECO:0007669"/>
    <property type="project" value="UniProtKB-KW"/>
</dbReference>
<dbReference type="PANTHER" id="PTHR30118:SF15">
    <property type="entry name" value="TRANSCRIPTIONAL REGULATORY PROTEIN"/>
    <property type="match status" value="1"/>
</dbReference>
<dbReference type="Pfam" id="PF00126">
    <property type="entry name" value="HTH_1"/>
    <property type="match status" value="1"/>
</dbReference>
<organism evidence="6 7">
    <name type="scientific">Vreelandella glaciei</name>
    <dbReference type="NCBI Taxonomy" id="186761"/>
    <lineage>
        <taxon>Bacteria</taxon>
        <taxon>Pseudomonadati</taxon>
        <taxon>Pseudomonadota</taxon>
        <taxon>Gammaproteobacteria</taxon>
        <taxon>Oceanospirillales</taxon>
        <taxon>Halomonadaceae</taxon>
        <taxon>Vreelandella</taxon>
    </lineage>
</organism>
<evidence type="ECO:0000256" key="4">
    <source>
        <dbReference type="ARBA" id="ARBA00023163"/>
    </source>
</evidence>
<dbReference type="RefSeq" id="WP_179915014.1">
    <property type="nucleotide sequence ID" value="NZ_JACCDE010000002.1"/>
</dbReference>
<keyword evidence="3" id="KW-0238">DNA-binding</keyword>
<evidence type="ECO:0000259" key="5">
    <source>
        <dbReference type="PROSITE" id="PS50931"/>
    </source>
</evidence>
<keyword evidence="2" id="KW-0805">Transcription regulation</keyword>
<dbReference type="Pfam" id="PF03466">
    <property type="entry name" value="LysR_substrate"/>
    <property type="match status" value="1"/>
</dbReference>
<feature type="domain" description="HTH lysR-type" evidence="5">
    <location>
        <begin position="1"/>
        <end position="59"/>
    </location>
</feature>
<dbReference type="CDD" id="cd08459">
    <property type="entry name" value="PBP2_DntR_NahR_LinR_like"/>
    <property type="match status" value="1"/>
</dbReference>
<sequence length="296" mass="33718">MKDLNLIRVFVTIYETGSVSKAAENLHISQPSVSYSLSRLRQVFNDPLFNRTREGMQPTSLSSQLYLSLSHSLSEIEKAISLTKKFDPLTSKRCFKLALTDLGEVFFLPSILESLKYRAPSVELEIIPIDAYSLSEWISKERIDAAVCNQGYLLKKFTYNNIFPERYVCMLSDCHPRIGGILSMGQYLEERHVVVSDGTGHHLVEDYLFESGITRNVMLKVPHFSVLPDVISSSDLLVTLPSRVAQLYAKRMPLKFVELPFLIPGFEVGIHYKEHRGDSSAQSWFCDFLIKTLHEM</sequence>
<evidence type="ECO:0000313" key="7">
    <source>
        <dbReference type="Proteomes" id="UP000526892"/>
    </source>
</evidence>
<evidence type="ECO:0000256" key="3">
    <source>
        <dbReference type="ARBA" id="ARBA00023125"/>
    </source>
</evidence>
<accession>A0A7Z0RWW2</accession>
<dbReference type="InterPro" id="IPR005119">
    <property type="entry name" value="LysR_subst-bd"/>
</dbReference>
<dbReference type="EMBL" id="JACCDE010000002">
    <property type="protein sequence ID" value="NYS76517.1"/>
    <property type="molecule type" value="Genomic_DNA"/>
</dbReference>
<dbReference type="Gene3D" id="1.10.10.10">
    <property type="entry name" value="Winged helix-like DNA-binding domain superfamily/Winged helix DNA-binding domain"/>
    <property type="match status" value="1"/>
</dbReference>
<reference evidence="6 7" key="1">
    <citation type="journal article" date="2003" name="Extremophiles">
        <title>Halomonas glaciei sp. nov. isolated from fast ice of Adelie Land, Antarctica.</title>
        <authorList>
            <person name="Reddy G.S."/>
            <person name="Raghavan P.U."/>
            <person name="Sarita N.B."/>
            <person name="Prakash J.S."/>
            <person name="Nagesh N."/>
            <person name="Delille D."/>
            <person name="Shivaji S."/>
        </authorList>
    </citation>
    <scope>NUCLEOTIDE SEQUENCE [LARGE SCALE GENOMIC DNA]</scope>
    <source>
        <strain evidence="6 7">DD39</strain>
    </source>
</reference>
<dbReference type="SUPFAM" id="SSF53850">
    <property type="entry name" value="Periplasmic binding protein-like II"/>
    <property type="match status" value="1"/>
</dbReference>
<comment type="similarity">
    <text evidence="1">Belongs to the LysR transcriptional regulatory family.</text>
</comment>
<dbReference type="Proteomes" id="UP000526892">
    <property type="component" value="Unassembled WGS sequence"/>
</dbReference>
<dbReference type="InterPro" id="IPR036388">
    <property type="entry name" value="WH-like_DNA-bd_sf"/>
</dbReference>
<evidence type="ECO:0000313" key="6">
    <source>
        <dbReference type="EMBL" id="NYS76517.1"/>
    </source>
</evidence>
<dbReference type="PROSITE" id="PS50931">
    <property type="entry name" value="HTH_LYSR"/>
    <property type="match status" value="1"/>
</dbReference>
<dbReference type="InterPro" id="IPR000847">
    <property type="entry name" value="LysR_HTH_N"/>
</dbReference>
<dbReference type="SUPFAM" id="SSF46785">
    <property type="entry name" value="Winged helix' DNA-binding domain"/>
    <property type="match status" value="1"/>
</dbReference>
<name>A0A7Z0RWW2_9GAMM</name>
<keyword evidence="4" id="KW-0804">Transcription</keyword>
<proteinExistence type="inferred from homology"/>
<dbReference type="InterPro" id="IPR036390">
    <property type="entry name" value="WH_DNA-bd_sf"/>
</dbReference>
<dbReference type="PRINTS" id="PR00039">
    <property type="entry name" value="HTHLYSR"/>
</dbReference>
<comment type="caution">
    <text evidence="6">The sequence shown here is derived from an EMBL/GenBank/DDBJ whole genome shotgun (WGS) entry which is preliminary data.</text>
</comment>
<keyword evidence="7" id="KW-1185">Reference proteome</keyword>